<evidence type="ECO:0000313" key="1">
    <source>
        <dbReference type="EMBL" id="ABM03588.1"/>
    </source>
</evidence>
<dbReference type="PIRSF" id="PIRSF028234">
    <property type="entry name" value="UCP028234"/>
    <property type="match status" value="1"/>
</dbReference>
<dbReference type="InterPro" id="IPR029063">
    <property type="entry name" value="SAM-dependent_MTases_sf"/>
</dbReference>
<name>A1SVS3_PSYIN</name>
<dbReference type="PANTHER" id="PTHR38451:SF1">
    <property type="entry name" value="TRNA (ADENINE(22)-N(1))-METHYLTRANSFERASE"/>
    <property type="match status" value="1"/>
</dbReference>
<reference evidence="1 2" key="1">
    <citation type="submission" date="2007-01" db="EMBL/GenBank/DDBJ databases">
        <title>Complete sequence of Psychromonas ingrahamii 37.</title>
        <authorList>
            <consortium name="US DOE Joint Genome Institute"/>
            <person name="Copeland A."/>
            <person name="Lucas S."/>
            <person name="Lapidus A."/>
            <person name="Barry K."/>
            <person name="Detter J.C."/>
            <person name="Glavina del Rio T."/>
            <person name="Hammon N."/>
            <person name="Israni S."/>
            <person name="Dalin E."/>
            <person name="Tice H."/>
            <person name="Pitluck S."/>
            <person name="Thompson L.S."/>
            <person name="Brettin T."/>
            <person name="Bruce D."/>
            <person name="Han C."/>
            <person name="Tapia R."/>
            <person name="Schmutz J."/>
            <person name="Larimer F."/>
            <person name="Land M."/>
            <person name="Hauser L."/>
            <person name="Kyrpides N."/>
            <person name="Ivanova N."/>
            <person name="Staley J."/>
            <person name="Richardson P."/>
        </authorList>
    </citation>
    <scope>NUCLEOTIDE SEQUENCE [LARGE SCALE GENOMIC DNA]</scope>
    <source>
        <strain evidence="1 2">37</strain>
    </source>
</reference>
<dbReference type="SUPFAM" id="SSF53335">
    <property type="entry name" value="S-adenosyl-L-methionine-dependent methyltransferases"/>
    <property type="match status" value="1"/>
</dbReference>
<dbReference type="GO" id="GO:0008168">
    <property type="term" value="F:methyltransferase activity"/>
    <property type="evidence" value="ECO:0007669"/>
    <property type="project" value="UniProtKB-KW"/>
</dbReference>
<dbReference type="Gene3D" id="3.40.50.150">
    <property type="entry name" value="Vaccinia Virus protein VP39"/>
    <property type="match status" value="1"/>
</dbReference>
<keyword evidence="1" id="KW-0489">Methyltransferase</keyword>
<organism evidence="1 2">
    <name type="scientific">Psychromonas ingrahamii (strain DSM 17664 / CCUG 51855 / 37)</name>
    <dbReference type="NCBI Taxonomy" id="357804"/>
    <lineage>
        <taxon>Bacteria</taxon>
        <taxon>Pseudomonadati</taxon>
        <taxon>Pseudomonadota</taxon>
        <taxon>Gammaproteobacteria</taxon>
        <taxon>Alteromonadales</taxon>
        <taxon>Psychromonadaceae</taxon>
        <taxon>Psychromonas</taxon>
    </lineage>
</organism>
<dbReference type="AlphaFoldDB" id="A1SVS3"/>
<dbReference type="KEGG" id="pin:Ping_1811"/>
<keyword evidence="1" id="KW-0808">Transferase</keyword>
<dbReference type="Proteomes" id="UP000000639">
    <property type="component" value="Chromosome"/>
</dbReference>
<sequence>MNYKIKMSRRLQQIDAMISQSYQHIWDCCCDHGFLGLSLLKRQAADTVHFVDIVPALLRQLESDLKIHYGQVQNRSRWNVHCSDVINLPLTSVSENPESDKHLIIIAGVGGELSIELMTAILSQFSNYPLEFILCPVHHNYKVREFLISRQLGLIAESLIIENKRGYEILHVALNVTEPITRVGSKMWDFSQKEHIDYLQKSIKHYQRIAKNPQQDVQAIITQYQSLRTPIDSAY</sequence>
<dbReference type="FunFam" id="3.40.50.150:FF:000442">
    <property type="entry name" value="tRNA (Adenine22-N1)-methyltransferase TrmK"/>
    <property type="match status" value="1"/>
</dbReference>
<dbReference type="RefSeq" id="WP_011770148.1">
    <property type="nucleotide sequence ID" value="NC_008709.1"/>
</dbReference>
<dbReference type="InterPro" id="IPR016876">
    <property type="entry name" value="UCP028234"/>
</dbReference>
<protein>
    <submittedName>
        <fullName evidence="1">S-adenosylmethionine-dependent methyltransferase</fullName>
    </submittedName>
</protein>
<dbReference type="EMBL" id="CP000510">
    <property type="protein sequence ID" value="ABM03588.1"/>
    <property type="molecule type" value="Genomic_DNA"/>
</dbReference>
<dbReference type="eggNOG" id="COG2384">
    <property type="taxonomic scope" value="Bacteria"/>
</dbReference>
<dbReference type="GO" id="GO:0032259">
    <property type="term" value="P:methylation"/>
    <property type="evidence" value="ECO:0007669"/>
    <property type="project" value="UniProtKB-KW"/>
</dbReference>
<evidence type="ECO:0000313" key="2">
    <source>
        <dbReference type="Proteomes" id="UP000000639"/>
    </source>
</evidence>
<dbReference type="STRING" id="357804.Ping_1811"/>
<gene>
    <name evidence="1" type="ordered locus">Ping_1811</name>
</gene>
<dbReference type="Pfam" id="PF12847">
    <property type="entry name" value="Methyltransf_18"/>
    <property type="match status" value="1"/>
</dbReference>
<dbReference type="HOGENOM" id="CLU_098320_0_0_6"/>
<dbReference type="PANTHER" id="PTHR38451">
    <property type="entry name" value="TRNA (ADENINE(22)-N(1))-METHYLTRANSFERASE"/>
    <property type="match status" value="1"/>
</dbReference>
<accession>A1SVS3</accession>
<proteinExistence type="predicted"/>
<keyword evidence="2" id="KW-1185">Reference proteome</keyword>